<feature type="region of interest" description="Disordered" evidence="5">
    <location>
        <begin position="304"/>
        <end position="471"/>
    </location>
</feature>
<evidence type="ECO:0000313" key="8">
    <source>
        <dbReference type="Proteomes" id="UP000073492"/>
    </source>
</evidence>
<evidence type="ECO:0000313" key="7">
    <source>
        <dbReference type="EMBL" id="KXT14677.1"/>
    </source>
</evidence>
<accession>A0A139IIU4</accession>
<evidence type="ECO:0000256" key="2">
    <source>
        <dbReference type="ARBA" id="ARBA00004496"/>
    </source>
</evidence>
<dbReference type="InterPro" id="IPR006861">
    <property type="entry name" value="HABP4_PAIRBP1-bd"/>
</dbReference>
<dbReference type="OrthoDB" id="2285533at2759"/>
<feature type="compositionally biased region" description="Low complexity" evidence="5">
    <location>
        <begin position="199"/>
        <end position="208"/>
    </location>
</feature>
<dbReference type="InterPro" id="IPR046347">
    <property type="entry name" value="bZIP_sf"/>
</dbReference>
<comment type="caution">
    <text evidence="7">The sequence shown here is derived from an EMBL/GenBank/DDBJ whole genome shotgun (WGS) entry which is preliminary data.</text>
</comment>
<feature type="region of interest" description="Disordered" evidence="5">
    <location>
        <begin position="506"/>
        <end position="528"/>
    </location>
</feature>
<dbReference type="PANTHER" id="PTHR40621:SF9">
    <property type="entry name" value="MEAB PROTEIN"/>
    <property type="match status" value="1"/>
</dbReference>
<dbReference type="GO" id="GO:0005737">
    <property type="term" value="C:cytoplasm"/>
    <property type="evidence" value="ECO:0007669"/>
    <property type="project" value="UniProtKB-SubCell"/>
</dbReference>
<dbReference type="EMBL" id="LFZO01000077">
    <property type="protein sequence ID" value="KXT14677.1"/>
    <property type="molecule type" value="Genomic_DNA"/>
</dbReference>
<evidence type="ECO:0000256" key="1">
    <source>
        <dbReference type="ARBA" id="ARBA00004123"/>
    </source>
</evidence>
<dbReference type="PROSITE" id="PS00036">
    <property type="entry name" value="BZIP_BASIC"/>
    <property type="match status" value="1"/>
</dbReference>
<dbReference type="InterPro" id="IPR050936">
    <property type="entry name" value="AP-1-like"/>
</dbReference>
<dbReference type="CDD" id="cd14688">
    <property type="entry name" value="bZIP_YAP"/>
    <property type="match status" value="1"/>
</dbReference>
<feature type="compositionally biased region" description="Basic and acidic residues" evidence="5">
    <location>
        <begin position="844"/>
        <end position="863"/>
    </location>
</feature>
<dbReference type="GO" id="GO:0090575">
    <property type="term" value="C:RNA polymerase II transcription regulator complex"/>
    <property type="evidence" value="ECO:0007669"/>
    <property type="project" value="TreeGrafter"/>
</dbReference>
<proteinExistence type="predicted"/>
<keyword evidence="8" id="KW-1185">Reference proteome</keyword>
<feature type="compositionally biased region" description="Polar residues" evidence="5">
    <location>
        <begin position="374"/>
        <end position="391"/>
    </location>
</feature>
<reference evidence="7 8" key="1">
    <citation type="submission" date="2015-07" db="EMBL/GenBank/DDBJ databases">
        <title>Comparative genomics of the Sigatoka disease complex on banana suggests a link between parallel evolutionary changes in Pseudocercospora fijiensis and Pseudocercospora eumusae and increased virulence on the banana host.</title>
        <authorList>
            <person name="Chang T.-C."/>
            <person name="Salvucci A."/>
            <person name="Crous P.W."/>
            <person name="Stergiopoulos I."/>
        </authorList>
    </citation>
    <scope>NUCLEOTIDE SEQUENCE [LARGE SCALE GENOMIC DNA]</scope>
    <source>
        <strain evidence="7 8">CBS 116634</strain>
    </source>
</reference>
<dbReference type="AlphaFoldDB" id="A0A139IIU4"/>
<gene>
    <name evidence="7" type="ORF">AC579_6407</name>
</gene>
<evidence type="ECO:0000256" key="5">
    <source>
        <dbReference type="SAM" id="MobiDB-lite"/>
    </source>
</evidence>
<feature type="compositionally biased region" description="Low complexity" evidence="5">
    <location>
        <begin position="411"/>
        <end position="443"/>
    </location>
</feature>
<feature type="domain" description="BZIP" evidence="6">
    <location>
        <begin position="225"/>
        <end position="239"/>
    </location>
</feature>
<dbReference type="STRING" id="113226.A0A139IIU4"/>
<evidence type="ECO:0000256" key="3">
    <source>
        <dbReference type="ARBA" id="ARBA00022490"/>
    </source>
</evidence>
<protein>
    <recommendedName>
        <fullName evidence="6">BZIP domain-containing protein</fullName>
    </recommendedName>
</protein>
<feature type="compositionally biased region" description="Basic and acidic residues" evidence="5">
    <location>
        <begin position="916"/>
        <end position="947"/>
    </location>
</feature>
<evidence type="ECO:0000259" key="6">
    <source>
        <dbReference type="PROSITE" id="PS00036"/>
    </source>
</evidence>
<name>A0A139IIU4_9PEZI</name>
<evidence type="ECO:0000256" key="4">
    <source>
        <dbReference type="ARBA" id="ARBA00023242"/>
    </source>
</evidence>
<feature type="compositionally biased region" description="Basic and acidic residues" evidence="5">
    <location>
        <begin position="633"/>
        <end position="649"/>
    </location>
</feature>
<dbReference type="SMART" id="SM00338">
    <property type="entry name" value="BRLZ"/>
    <property type="match status" value="1"/>
</dbReference>
<dbReference type="Proteomes" id="UP000073492">
    <property type="component" value="Unassembled WGS sequence"/>
</dbReference>
<dbReference type="GO" id="GO:0001228">
    <property type="term" value="F:DNA-binding transcription activator activity, RNA polymerase II-specific"/>
    <property type="evidence" value="ECO:0007669"/>
    <property type="project" value="TreeGrafter"/>
</dbReference>
<dbReference type="GO" id="GO:0000976">
    <property type="term" value="F:transcription cis-regulatory region binding"/>
    <property type="evidence" value="ECO:0007669"/>
    <property type="project" value="InterPro"/>
</dbReference>
<dbReference type="InterPro" id="IPR004827">
    <property type="entry name" value="bZIP"/>
</dbReference>
<keyword evidence="4" id="KW-0539">Nucleus</keyword>
<feature type="compositionally biased region" description="Polar residues" evidence="5">
    <location>
        <begin position="677"/>
        <end position="693"/>
    </location>
</feature>
<dbReference type="InterPro" id="IPR019084">
    <property type="entry name" value="STM1-like_N"/>
</dbReference>
<feature type="compositionally biased region" description="Basic and acidic residues" evidence="5">
    <location>
        <begin position="694"/>
        <end position="723"/>
    </location>
</feature>
<dbReference type="Pfam" id="PF09598">
    <property type="entry name" value="Stm1_N"/>
    <property type="match status" value="1"/>
</dbReference>
<dbReference type="PANTHER" id="PTHR40621">
    <property type="entry name" value="TRANSCRIPTION FACTOR KAPC-RELATED"/>
    <property type="match status" value="1"/>
</dbReference>
<dbReference type="SUPFAM" id="SSF57959">
    <property type="entry name" value="Leucine zipper domain"/>
    <property type="match status" value="1"/>
</dbReference>
<sequence>MHDVFGAERVGPQTQKLSTTSEAMQLEDCGMLVATEVEHGKAGRRPPPQPAAAIMEKSEGLEQITTLLPEISLRLSTATSMPPTVVLAFFCAGLASSYHRLSAFPTARKLIIVYAEVITNSSLSLSTTHARPSGCNRLASPACVSDWLWPVPCPGFLQMGDSNIIDADMAASSKVEEGAEAATPSSIESSPDQDQDAGVEQPQEPVQPQKRKGGRKPIYATSEERKQRNRQAQAAFRERRTEYIKQLEATIKHNEENLSSLQQSQRTAADECLMLRYKNSLLERILLEKGIDVQAELQMKTGSPVLGPGFMHSAPSMPPQPPLQRTALQRQQARRSGQNFLPKLAPGQSSADMGFTTSPHAHPTPSSHPSSPSQLSTRSLALQQGGTTSPASAVIAQPQAQHFQSFARSSQPQPNQAFYQAQQQPKNGPRQPQQRPTPSSTYQGSQSGMSSIPVGSHSLPQPGSAGGSAAASTFSYPSPFQKHFDQLGKFPLSFLMELYQEYDTQHSRSMLDEPDDDNLGTNQSPQLQGQYPQHYQNIQEQPSGDCYNPPQGMQQVQHQLTPHSQYEQTQQMIPTSHLGRNEVQYEVDPNDPMLDADPFEHHVVWLQLVTSANMSAIASKNLYDLLGNDPELDPDREPEPPTKVIDKPVQRTGKRNAGAEGPARDTPRPAAGGRGGSHQTVTRGDQAGSLNNRAENRDDGLRRDRHADRTREPREYRGGDRGGRGRGRGRGGRGGAPRDDRHSHTGIGEHEKQAAHGWGGNDGNAEWADETAGEAIAQAEAKNDAGFTPDTAGQDPAFSNGPGDGEAVGDEAAAEPEDKTKSYDAYLAELAEKRMALGDEVSIRKANEGSKQKFPEGKAFSRDPEEENYFAGSGGKAKKTKELGDKKERLALDGQYYQAPDTGDRGGRGRGRGRGGRGEFRGGERGRGGRGRGNSDFRGGARGDRGAPRGGIALKDESAFPALGA</sequence>
<feature type="region of interest" description="Disordered" evidence="5">
    <location>
        <begin position="844"/>
        <end position="965"/>
    </location>
</feature>
<feature type="compositionally biased region" description="Polar residues" evidence="5">
    <location>
        <begin position="519"/>
        <end position="528"/>
    </location>
</feature>
<feature type="compositionally biased region" description="Basic and acidic residues" evidence="5">
    <location>
        <begin position="880"/>
        <end position="891"/>
    </location>
</feature>
<dbReference type="Pfam" id="PF04774">
    <property type="entry name" value="HABP4_PAI-RBP1"/>
    <property type="match status" value="1"/>
</dbReference>
<feature type="region of interest" description="Disordered" evidence="5">
    <location>
        <begin position="628"/>
        <end position="821"/>
    </location>
</feature>
<feature type="compositionally biased region" description="Low complexity" evidence="5">
    <location>
        <begin position="323"/>
        <end position="335"/>
    </location>
</feature>
<comment type="subcellular location">
    <subcellularLocation>
        <location evidence="2">Cytoplasm</location>
    </subcellularLocation>
    <subcellularLocation>
        <location evidence="1">Nucleus</location>
    </subcellularLocation>
</comment>
<organism evidence="7 8">
    <name type="scientific">Pseudocercospora musae</name>
    <dbReference type="NCBI Taxonomy" id="113226"/>
    <lineage>
        <taxon>Eukaryota</taxon>
        <taxon>Fungi</taxon>
        <taxon>Dikarya</taxon>
        <taxon>Ascomycota</taxon>
        <taxon>Pezizomycotina</taxon>
        <taxon>Dothideomycetes</taxon>
        <taxon>Dothideomycetidae</taxon>
        <taxon>Mycosphaerellales</taxon>
        <taxon>Mycosphaerellaceae</taxon>
        <taxon>Pseudocercospora</taxon>
    </lineage>
</organism>
<dbReference type="Gene3D" id="6.10.140.1040">
    <property type="match status" value="1"/>
</dbReference>
<feature type="region of interest" description="Disordered" evidence="5">
    <location>
        <begin position="172"/>
        <end position="236"/>
    </location>
</feature>
<dbReference type="Gene3D" id="1.20.5.170">
    <property type="match status" value="1"/>
</dbReference>
<keyword evidence="3" id="KW-0963">Cytoplasm</keyword>
<dbReference type="SMART" id="SM01233">
    <property type="entry name" value="HABP4_PAI-RBP1"/>
    <property type="match status" value="1"/>
</dbReference>
<feature type="compositionally biased region" description="Low complexity" evidence="5">
    <location>
        <begin position="356"/>
        <end position="373"/>
    </location>
</feature>
<feature type="compositionally biased region" description="Basic and acidic residues" evidence="5">
    <location>
        <begin position="736"/>
        <end position="754"/>
    </location>
</feature>
<feature type="compositionally biased region" description="Polar residues" evidence="5">
    <location>
        <begin position="398"/>
        <end position="410"/>
    </location>
</feature>